<evidence type="ECO:0000259" key="5">
    <source>
        <dbReference type="SMART" id="SM00093"/>
    </source>
</evidence>
<dbReference type="GO" id="GO:0005615">
    <property type="term" value="C:extracellular space"/>
    <property type="evidence" value="ECO:0007669"/>
    <property type="project" value="InterPro"/>
</dbReference>
<proteinExistence type="inferred from homology"/>
<evidence type="ECO:0000256" key="2">
    <source>
        <dbReference type="ARBA" id="ARBA00022900"/>
    </source>
</evidence>
<dbReference type="InterPro" id="IPR042178">
    <property type="entry name" value="Serpin_sf_1"/>
</dbReference>
<evidence type="ECO:0000313" key="7">
    <source>
        <dbReference type="Proteomes" id="UP001233999"/>
    </source>
</evidence>
<reference evidence="6" key="2">
    <citation type="submission" date="2023-05" db="EMBL/GenBank/DDBJ databases">
        <authorList>
            <person name="Fouks B."/>
        </authorList>
    </citation>
    <scope>NUCLEOTIDE SEQUENCE</scope>
    <source>
        <strain evidence="6">Stay&amp;Tobe</strain>
        <tissue evidence="6">Testes</tissue>
    </source>
</reference>
<keyword evidence="1" id="KW-0646">Protease inhibitor</keyword>
<feature type="domain" description="Serpin" evidence="5">
    <location>
        <begin position="47"/>
        <end position="413"/>
    </location>
</feature>
<dbReference type="PROSITE" id="PS00284">
    <property type="entry name" value="SERPIN"/>
    <property type="match status" value="1"/>
</dbReference>
<dbReference type="InterPro" id="IPR023796">
    <property type="entry name" value="Serpin_dom"/>
</dbReference>
<reference evidence="6" key="1">
    <citation type="journal article" date="2023" name="IScience">
        <title>Live-bearing cockroach genome reveals convergent evolutionary mechanisms linked to viviparity in insects and beyond.</title>
        <authorList>
            <person name="Fouks B."/>
            <person name="Harrison M.C."/>
            <person name="Mikhailova A.A."/>
            <person name="Marchal E."/>
            <person name="English S."/>
            <person name="Carruthers M."/>
            <person name="Jennings E.C."/>
            <person name="Chiamaka E.L."/>
            <person name="Frigard R.A."/>
            <person name="Pippel M."/>
            <person name="Attardo G.M."/>
            <person name="Benoit J.B."/>
            <person name="Bornberg-Bauer E."/>
            <person name="Tobe S.S."/>
        </authorList>
    </citation>
    <scope>NUCLEOTIDE SEQUENCE</scope>
    <source>
        <strain evidence="6">Stay&amp;Tobe</strain>
    </source>
</reference>
<dbReference type="SUPFAM" id="SSF56574">
    <property type="entry name" value="Serpins"/>
    <property type="match status" value="1"/>
</dbReference>
<comment type="similarity">
    <text evidence="3">Belongs to the serpin family.</text>
</comment>
<sequence length="414" mass="46254">MILIMGVVAIMLPGLSTQQCLSADDNTVSTAPGSRLELFTGEQAFSIAMLKEAVRDNPTGNVFFAPYSVYNALLLTYFGAANQTEGALQAALRIPQTQSKISTMQAYSLEKYFQDMKKFNGSESYELSSANRLFISNDRKLRDCMARLFEGEVQSIDFRSNPEAARQIINGWVETQTKRHIQDLIPQDKISVNTQLVLANAAYFKGKWQSQFLPEQTKRDLFYNSPSSKPTFVDFMKQKGAFNHIVSEKLGAHILELPYKGNDISMFIILPPFTKANGVESIIENLSLESLHELLEDDLPKNVEVVIPKFAIEQTITLKPILERLGVGDLFQSTSDLSGFTGEPNLQLDDAIHKAKISLDEQGTVAAASTAIFSFRSSRPLSPVQFIANHPFMYLIFDKTSQTIQFMGVYRTPN</sequence>
<dbReference type="GO" id="GO:0004867">
    <property type="term" value="F:serine-type endopeptidase inhibitor activity"/>
    <property type="evidence" value="ECO:0007669"/>
    <property type="project" value="UniProtKB-KW"/>
</dbReference>
<feature type="signal peptide" evidence="4">
    <location>
        <begin position="1"/>
        <end position="17"/>
    </location>
</feature>
<dbReference type="InterPro" id="IPR036186">
    <property type="entry name" value="Serpin_sf"/>
</dbReference>
<dbReference type="EMBL" id="JASPKZ010001228">
    <property type="protein sequence ID" value="KAJ9598343.1"/>
    <property type="molecule type" value="Genomic_DNA"/>
</dbReference>
<keyword evidence="4" id="KW-0732">Signal</keyword>
<dbReference type="InterPro" id="IPR000215">
    <property type="entry name" value="Serpin_fam"/>
</dbReference>
<evidence type="ECO:0000256" key="3">
    <source>
        <dbReference type="RuleBase" id="RU000411"/>
    </source>
</evidence>
<dbReference type="SMART" id="SM00093">
    <property type="entry name" value="SERPIN"/>
    <property type="match status" value="1"/>
</dbReference>
<dbReference type="Pfam" id="PF00079">
    <property type="entry name" value="Serpin"/>
    <property type="match status" value="1"/>
</dbReference>
<keyword evidence="2" id="KW-0722">Serine protease inhibitor</keyword>
<dbReference type="PANTHER" id="PTHR11461">
    <property type="entry name" value="SERINE PROTEASE INHIBITOR, SERPIN"/>
    <property type="match status" value="1"/>
</dbReference>
<dbReference type="PANTHER" id="PTHR11461:SF278">
    <property type="entry name" value="SERINE PROTEASE INHIBITOR 88EA"/>
    <property type="match status" value="1"/>
</dbReference>
<evidence type="ECO:0000313" key="6">
    <source>
        <dbReference type="EMBL" id="KAJ9598343.1"/>
    </source>
</evidence>
<dbReference type="InterPro" id="IPR023795">
    <property type="entry name" value="Serpin_CS"/>
</dbReference>
<dbReference type="Proteomes" id="UP001233999">
    <property type="component" value="Unassembled WGS sequence"/>
</dbReference>
<organism evidence="6 7">
    <name type="scientific">Diploptera punctata</name>
    <name type="common">Pacific beetle cockroach</name>
    <dbReference type="NCBI Taxonomy" id="6984"/>
    <lineage>
        <taxon>Eukaryota</taxon>
        <taxon>Metazoa</taxon>
        <taxon>Ecdysozoa</taxon>
        <taxon>Arthropoda</taxon>
        <taxon>Hexapoda</taxon>
        <taxon>Insecta</taxon>
        <taxon>Pterygota</taxon>
        <taxon>Neoptera</taxon>
        <taxon>Polyneoptera</taxon>
        <taxon>Dictyoptera</taxon>
        <taxon>Blattodea</taxon>
        <taxon>Blaberoidea</taxon>
        <taxon>Blaberidae</taxon>
        <taxon>Diplopterinae</taxon>
        <taxon>Diploptera</taxon>
    </lineage>
</organism>
<accession>A0AAD8AIE6</accession>
<gene>
    <name evidence="6" type="ORF">L9F63_010959</name>
</gene>
<feature type="chain" id="PRO_5042089900" description="Serpin domain-containing protein" evidence="4">
    <location>
        <begin position="18"/>
        <end position="414"/>
    </location>
</feature>
<dbReference type="Gene3D" id="3.30.497.10">
    <property type="entry name" value="Antithrombin, subunit I, domain 2"/>
    <property type="match status" value="1"/>
</dbReference>
<protein>
    <recommendedName>
        <fullName evidence="5">Serpin domain-containing protein</fullName>
    </recommendedName>
</protein>
<dbReference type="Gene3D" id="2.30.39.10">
    <property type="entry name" value="Alpha-1-antitrypsin, domain 1"/>
    <property type="match status" value="1"/>
</dbReference>
<keyword evidence="7" id="KW-1185">Reference proteome</keyword>
<name>A0AAD8AIE6_DIPPU</name>
<dbReference type="InterPro" id="IPR042185">
    <property type="entry name" value="Serpin_sf_2"/>
</dbReference>
<evidence type="ECO:0000256" key="1">
    <source>
        <dbReference type="ARBA" id="ARBA00022690"/>
    </source>
</evidence>
<comment type="caution">
    <text evidence="6">The sequence shown here is derived from an EMBL/GenBank/DDBJ whole genome shotgun (WGS) entry which is preliminary data.</text>
</comment>
<dbReference type="CDD" id="cd19594">
    <property type="entry name" value="serpin_crustaceans_chelicerates_insects"/>
    <property type="match status" value="1"/>
</dbReference>
<evidence type="ECO:0000256" key="4">
    <source>
        <dbReference type="SAM" id="SignalP"/>
    </source>
</evidence>
<dbReference type="AlphaFoldDB" id="A0AAD8AIE6"/>